<evidence type="ECO:0000256" key="1">
    <source>
        <dbReference type="ARBA" id="ARBA00010333"/>
    </source>
</evidence>
<comment type="similarity">
    <text evidence="1">Belongs to the bacterial solute-binding protein 3 family.</text>
</comment>
<dbReference type="InterPro" id="IPR051455">
    <property type="entry name" value="Bact_solute-bind_prot3"/>
</dbReference>
<comment type="caution">
    <text evidence="6">The sequence shown here is derived from an EMBL/GenBank/DDBJ whole genome shotgun (WGS) entry which is preliminary data.</text>
</comment>
<evidence type="ECO:0000256" key="4">
    <source>
        <dbReference type="SAM" id="SignalP"/>
    </source>
</evidence>
<evidence type="ECO:0000256" key="3">
    <source>
        <dbReference type="ARBA" id="ARBA00022729"/>
    </source>
</evidence>
<dbReference type="CDD" id="cd13692">
    <property type="entry name" value="PBP2_BztA"/>
    <property type="match status" value="1"/>
</dbReference>
<dbReference type="EMBL" id="JACIJD010000001">
    <property type="protein sequence ID" value="MBB5692015.1"/>
    <property type="molecule type" value="Genomic_DNA"/>
</dbReference>
<evidence type="ECO:0000256" key="2">
    <source>
        <dbReference type="ARBA" id="ARBA00022448"/>
    </source>
</evidence>
<evidence type="ECO:0000313" key="6">
    <source>
        <dbReference type="EMBL" id="MBB5692015.1"/>
    </source>
</evidence>
<evidence type="ECO:0000313" key="7">
    <source>
        <dbReference type="Proteomes" id="UP000580654"/>
    </source>
</evidence>
<dbReference type="SMART" id="SM00062">
    <property type="entry name" value="PBPb"/>
    <property type="match status" value="1"/>
</dbReference>
<dbReference type="RefSeq" id="WP_184512591.1">
    <property type="nucleotide sequence ID" value="NZ_JACIJD010000001.1"/>
</dbReference>
<dbReference type="Pfam" id="PF00497">
    <property type="entry name" value="SBP_bac_3"/>
    <property type="match status" value="1"/>
</dbReference>
<evidence type="ECO:0000259" key="5">
    <source>
        <dbReference type="SMART" id="SM00062"/>
    </source>
</evidence>
<dbReference type="PANTHER" id="PTHR30085:SF7">
    <property type="entry name" value="AMINO-ACID ABC TRANSPORTER-BINDING PROTEIN YHDW-RELATED"/>
    <property type="match status" value="1"/>
</dbReference>
<feature type="chain" id="PRO_5032748463" evidence="4">
    <location>
        <begin position="29"/>
        <end position="354"/>
    </location>
</feature>
<feature type="signal peptide" evidence="4">
    <location>
        <begin position="1"/>
        <end position="28"/>
    </location>
</feature>
<dbReference type="PANTHER" id="PTHR30085">
    <property type="entry name" value="AMINO ACID ABC TRANSPORTER PERMEASE"/>
    <property type="match status" value="1"/>
</dbReference>
<protein>
    <submittedName>
        <fullName evidence="6">General L-amino acid transport system substrate-binding protein</fullName>
    </submittedName>
</protein>
<accession>A0A840XTY3</accession>
<proteinExistence type="inferred from homology"/>
<keyword evidence="3 4" id="KW-0732">Signal</keyword>
<keyword evidence="7" id="KW-1185">Reference proteome</keyword>
<dbReference type="SUPFAM" id="SSF53850">
    <property type="entry name" value="Periplasmic binding protein-like II"/>
    <property type="match status" value="1"/>
</dbReference>
<reference evidence="6 7" key="1">
    <citation type="submission" date="2020-08" db="EMBL/GenBank/DDBJ databases">
        <title>Genomic Encyclopedia of Type Strains, Phase IV (KMG-IV): sequencing the most valuable type-strain genomes for metagenomic binning, comparative biology and taxonomic classification.</title>
        <authorList>
            <person name="Goeker M."/>
        </authorList>
    </citation>
    <scope>NUCLEOTIDE SEQUENCE [LARGE SCALE GENOMIC DNA]</scope>
    <source>
        <strain evidence="6 7">DSM 25622</strain>
    </source>
</reference>
<keyword evidence="2" id="KW-0813">Transport</keyword>
<dbReference type="Gene3D" id="3.40.190.10">
    <property type="entry name" value="Periplasmic binding protein-like II"/>
    <property type="match status" value="2"/>
</dbReference>
<dbReference type="AlphaFoldDB" id="A0A840XTY3"/>
<dbReference type="InterPro" id="IPR001638">
    <property type="entry name" value="Solute-binding_3/MltF_N"/>
</dbReference>
<organism evidence="6 7">
    <name type="scientific">Muricoccus pecuniae</name>
    <dbReference type="NCBI Taxonomy" id="693023"/>
    <lineage>
        <taxon>Bacteria</taxon>
        <taxon>Pseudomonadati</taxon>
        <taxon>Pseudomonadota</taxon>
        <taxon>Alphaproteobacteria</taxon>
        <taxon>Acetobacterales</taxon>
        <taxon>Roseomonadaceae</taxon>
        <taxon>Muricoccus</taxon>
    </lineage>
</organism>
<dbReference type="Proteomes" id="UP000580654">
    <property type="component" value="Unassembled WGS sequence"/>
</dbReference>
<dbReference type="GO" id="GO:0006865">
    <property type="term" value="P:amino acid transport"/>
    <property type="evidence" value="ECO:0007669"/>
    <property type="project" value="TreeGrafter"/>
</dbReference>
<gene>
    <name evidence="6" type="ORF">FHS87_000026</name>
</gene>
<feature type="domain" description="Solute-binding protein family 3/N-terminal" evidence="5">
    <location>
        <begin position="53"/>
        <end position="281"/>
    </location>
</feature>
<name>A0A840XTY3_9PROT</name>
<sequence length="354" mass="36946">MSRPRSLLPVLCAAAALLGALVPAPSSTQTPPPGAAPGGSRSATLEAVRGRRLLLCGVSGESPGFSLPDSQGEMRGLDADTCRAVAAAALGDAKLVRFVPLSPQARFTALQSGEVDLLVRNTSWTLTREASLGLNMAWINFHDGTAFVVRGDAGVSSAKGLDGATVCLLQGTTTELDVAGYFRANNLNFTPVLFGGVSEAANAFLAGRCDAWANDASYLGAFRATQPDKGLAILPERISSEPVGAMVRKGDERWFDLVRWTGSALLAAEEAGVTGANAEEKRRGATDPAVQRLLGTQGELGAALGVDNAWAFNAITQVGNYAEIWERNLAPLGIDRGQNRLASQGGLMFAPPLR</sequence>